<organism evidence="2 3">
    <name type="scientific">Teichococcus coralli</name>
    <dbReference type="NCBI Taxonomy" id="2545983"/>
    <lineage>
        <taxon>Bacteria</taxon>
        <taxon>Pseudomonadati</taxon>
        <taxon>Pseudomonadota</taxon>
        <taxon>Alphaproteobacteria</taxon>
        <taxon>Acetobacterales</taxon>
        <taxon>Roseomonadaceae</taxon>
        <taxon>Roseomonas</taxon>
    </lineage>
</organism>
<dbReference type="RefSeq" id="WP_160938301.1">
    <property type="nucleotide sequence ID" value="NZ_SNVJ01000015.1"/>
</dbReference>
<evidence type="ECO:0000313" key="3">
    <source>
        <dbReference type="Proteomes" id="UP000460715"/>
    </source>
</evidence>
<proteinExistence type="predicted"/>
<comment type="caution">
    <text evidence="2">The sequence shown here is derived from an EMBL/GenBank/DDBJ whole genome shotgun (WGS) entry which is preliminary data.</text>
</comment>
<feature type="compositionally biased region" description="Basic and acidic residues" evidence="1">
    <location>
        <begin position="19"/>
        <end position="34"/>
    </location>
</feature>
<evidence type="ECO:0000256" key="1">
    <source>
        <dbReference type="SAM" id="MobiDB-lite"/>
    </source>
</evidence>
<feature type="region of interest" description="Disordered" evidence="1">
    <location>
        <begin position="1"/>
        <end position="65"/>
    </location>
</feature>
<dbReference type="Proteomes" id="UP000460715">
    <property type="component" value="Unassembled WGS sequence"/>
</dbReference>
<reference evidence="2 3" key="1">
    <citation type="submission" date="2019-03" db="EMBL/GenBank/DDBJ databases">
        <title>Roseomonas sp. a novel Roseomonas species isolated from Sea whip Gorgonian.</title>
        <authorList>
            <person name="Li F."/>
            <person name="Pan X."/>
            <person name="Huang S."/>
            <person name="Li Z."/>
            <person name="Meng B."/>
        </authorList>
    </citation>
    <scope>NUCLEOTIDE SEQUENCE [LARGE SCALE GENOMIC DNA]</scope>
    <source>
        <strain evidence="2 3">M0104</strain>
    </source>
</reference>
<dbReference type="OrthoDB" id="7281340at2"/>
<dbReference type="AlphaFoldDB" id="A0A845BNB9"/>
<evidence type="ECO:0000313" key="2">
    <source>
        <dbReference type="EMBL" id="MXP64899.1"/>
    </source>
</evidence>
<accession>A0A845BNB9</accession>
<protein>
    <submittedName>
        <fullName evidence="2">Uncharacterized protein</fullName>
    </submittedName>
</protein>
<name>A0A845BNB9_9PROT</name>
<sequence>MNDGKRYETARPANVGPHDVNKDQADPDAKRPVPEKMYNNEIAGQAAVVGPQSGKKQAQEPVKKG</sequence>
<gene>
    <name evidence="2" type="ORF">E0493_16220</name>
</gene>
<dbReference type="EMBL" id="SNVJ01000015">
    <property type="protein sequence ID" value="MXP64899.1"/>
    <property type="molecule type" value="Genomic_DNA"/>
</dbReference>
<keyword evidence="3" id="KW-1185">Reference proteome</keyword>